<organism evidence="2 3">
    <name type="scientific">Pseudomonas migulae</name>
    <dbReference type="NCBI Taxonomy" id="78543"/>
    <lineage>
        <taxon>Bacteria</taxon>
        <taxon>Pseudomonadati</taxon>
        <taxon>Pseudomonadota</taxon>
        <taxon>Gammaproteobacteria</taxon>
        <taxon>Pseudomonadales</taxon>
        <taxon>Pseudomonadaceae</taxon>
        <taxon>Pseudomonas</taxon>
    </lineage>
</organism>
<accession>A0A1H5L250</accession>
<dbReference type="AlphaFoldDB" id="A0A1H5L250"/>
<keyword evidence="1" id="KW-1133">Transmembrane helix</keyword>
<sequence>MNFTCLEELSDLDRTGLMVAMIGAAILLLVGLGLSFRLKLWQALTEIIYDKVHLKLPPPLLCLLTCFAVLGGIYWWLNNHYPADSIIFKDKPWTLGEIKQRLETVSGVDVQLKGDVASFAIDRRISGACAADVLKAICDHYRDQLICRNEPGRTIIERKP</sequence>
<name>A0A1H5L250_9PSED</name>
<reference evidence="2 3" key="1">
    <citation type="submission" date="2016-10" db="EMBL/GenBank/DDBJ databases">
        <authorList>
            <person name="de Groot N.N."/>
        </authorList>
    </citation>
    <scope>NUCLEOTIDE SEQUENCE [LARGE SCALE GENOMIC DNA]</scope>
    <source>
        <strain evidence="2 3">BS3662</strain>
    </source>
</reference>
<evidence type="ECO:0000313" key="2">
    <source>
        <dbReference type="EMBL" id="SEE70288.1"/>
    </source>
</evidence>
<dbReference type="EMBL" id="FNTY01000002">
    <property type="protein sequence ID" value="SEE70288.1"/>
    <property type="molecule type" value="Genomic_DNA"/>
</dbReference>
<dbReference type="Proteomes" id="UP000198985">
    <property type="component" value="Unassembled WGS sequence"/>
</dbReference>
<keyword evidence="1" id="KW-0812">Transmembrane</keyword>
<feature type="transmembrane region" description="Helical" evidence="1">
    <location>
        <begin position="16"/>
        <end position="38"/>
    </location>
</feature>
<evidence type="ECO:0000256" key="1">
    <source>
        <dbReference type="SAM" id="Phobius"/>
    </source>
</evidence>
<keyword evidence="1" id="KW-0472">Membrane</keyword>
<dbReference type="RefSeq" id="WP_235864433.1">
    <property type="nucleotide sequence ID" value="NZ_FNTY01000002.1"/>
</dbReference>
<evidence type="ECO:0000313" key="3">
    <source>
        <dbReference type="Proteomes" id="UP000198985"/>
    </source>
</evidence>
<feature type="transmembrane region" description="Helical" evidence="1">
    <location>
        <begin position="59"/>
        <end position="77"/>
    </location>
</feature>
<gene>
    <name evidence="2" type="ORF">SAMN04490194_3606</name>
</gene>
<proteinExistence type="predicted"/>
<protein>
    <submittedName>
        <fullName evidence="2">Uncharacterized protein</fullName>
    </submittedName>
</protein>